<dbReference type="AlphaFoldDB" id="A0A8X6WT37"/>
<evidence type="ECO:0000313" key="2">
    <source>
        <dbReference type="Proteomes" id="UP000886998"/>
    </source>
</evidence>
<dbReference type="OrthoDB" id="8121869at2759"/>
<dbReference type="Proteomes" id="UP000886998">
    <property type="component" value="Unassembled WGS sequence"/>
</dbReference>
<dbReference type="GO" id="GO:0004386">
    <property type="term" value="F:helicase activity"/>
    <property type="evidence" value="ECO:0007669"/>
    <property type="project" value="UniProtKB-KW"/>
</dbReference>
<comment type="caution">
    <text evidence="1">The sequence shown here is derived from an EMBL/GenBank/DDBJ whole genome shotgun (WGS) entry which is preliminary data.</text>
</comment>
<keyword evidence="2" id="KW-1185">Reference proteome</keyword>
<keyword evidence="1" id="KW-0347">Helicase</keyword>
<reference evidence="1" key="1">
    <citation type="submission" date="2020-08" db="EMBL/GenBank/DDBJ databases">
        <title>Multicomponent nature underlies the extraordinary mechanical properties of spider dragline silk.</title>
        <authorList>
            <person name="Kono N."/>
            <person name="Nakamura H."/>
            <person name="Mori M."/>
            <person name="Yoshida Y."/>
            <person name="Ohtoshi R."/>
            <person name="Malay A.D."/>
            <person name="Moran D.A.P."/>
            <person name="Tomita M."/>
            <person name="Numata K."/>
            <person name="Arakawa K."/>
        </authorList>
    </citation>
    <scope>NUCLEOTIDE SEQUENCE</scope>
</reference>
<keyword evidence="1" id="KW-0547">Nucleotide-binding</keyword>
<accession>A0A8X6WT37</accession>
<keyword evidence="1" id="KW-0378">Hydrolase</keyword>
<name>A0A8X6WT37_9ARAC</name>
<protein>
    <submittedName>
        <fullName evidence="1">ATP-dependent DNA helicase PIF1</fullName>
    </submittedName>
</protein>
<keyword evidence="1" id="KW-0067">ATP-binding</keyword>
<gene>
    <name evidence="1" type="primary">pif1_45</name>
    <name evidence="1" type="ORF">TNIN_167031</name>
</gene>
<proteinExistence type="predicted"/>
<sequence>MYGYASFRRTKAKGGRFSVIFNVRYSEIVADYRWIVLLCTWLSGIFRPQISGEYFNSIKSIKYVCKHINRESDMTLFYRTSSDGNAPNEVNEYEMERYISSNETVWRILNFSIHERYTTVIHYVPSWTESRVLQEVESLKR</sequence>
<dbReference type="EMBL" id="BMAV01002154">
    <property type="protein sequence ID" value="GFY40868.1"/>
    <property type="molecule type" value="Genomic_DNA"/>
</dbReference>
<evidence type="ECO:0000313" key="1">
    <source>
        <dbReference type="EMBL" id="GFY40868.1"/>
    </source>
</evidence>
<organism evidence="1 2">
    <name type="scientific">Trichonephila inaurata madagascariensis</name>
    <dbReference type="NCBI Taxonomy" id="2747483"/>
    <lineage>
        <taxon>Eukaryota</taxon>
        <taxon>Metazoa</taxon>
        <taxon>Ecdysozoa</taxon>
        <taxon>Arthropoda</taxon>
        <taxon>Chelicerata</taxon>
        <taxon>Arachnida</taxon>
        <taxon>Araneae</taxon>
        <taxon>Araneomorphae</taxon>
        <taxon>Entelegynae</taxon>
        <taxon>Araneoidea</taxon>
        <taxon>Nephilidae</taxon>
        <taxon>Trichonephila</taxon>
        <taxon>Trichonephila inaurata</taxon>
    </lineage>
</organism>